<sequence>MRTRLLEGNATVKRNSITRKRHGGYLESPFVRITPTGGCQLTLFLSLNSYRCVARWQEKSRSPYRSRMAAIILQDLVRSGFNRECDVCNTGAGSSSQRRHESRTACLLDFITCIREHFIGCIGFIKATVLLII</sequence>
<dbReference type="Proteomes" id="UP000625711">
    <property type="component" value="Unassembled WGS sequence"/>
</dbReference>
<comment type="caution">
    <text evidence="1">The sequence shown here is derived from an EMBL/GenBank/DDBJ whole genome shotgun (WGS) entry which is preliminary data.</text>
</comment>
<evidence type="ECO:0000313" key="1">
    <source>
        <dbReference type="EMBL" id="KAF7272288.1"/>
    </source>
</evidence>
<proteinExistence type="predicted"/>
<reference evidence="1" key="1">
    <citation type="submission" date="2020-08" db="EMBL/GenBank/DDBJ databases">
        <title>Genome sequencing and assembly of the red palm weevil Rhynchophorus ferrugineus.</title>
        <authorList>
            <person name="Dias G.B."/>
            <person name="Bergman C.M."/>
            <person name="Manee M."/>
        </authorList>
    </citation>
    <scope>NUCLEOTIDE SEQUENCE</scope>
    <source>
        <strain evidence="1">AA-2017</strain>
        <tissue evidence="1">Whole larva</tissue>
    </source>
</reference>
<dbReference type="EMBL" id="JAACXV010013789">
    <property type="protein sequence ID" value="KAF7272288.1"/>
    <property type="molecule type" value="Genomic_DNA"/>
</dbReference>
<organism evidence="1 2">
    <name type="scientific">Rhynchophorus ferrugineus</name>
    <name type="common">Red palm weevil</name>
    <name type="synonym">Curculio ferrugineus</name>
    <dbReference type="NCBI Taxonomy" id="354439"/>
    <lineage>
        <taxon>Eukaryota</taxon>
        <taxon>Metazoa</taxon>
        <taxon>Ecdysozoa</taxon>
        <taxon>Arthropoda</taxon>
        <taxon>Hexapoda</taxon>
        <taxon>Insecta</taxon>
        <taxon>Pterygota</taxon>
        <taxon>Neoptera</taxon>
        <taxon>Endopterygota</taxon>
        <taxon>Coleoptera</taxon>
        <taxon>Polyphaga</taxon>
        <taxon>Cucujiformia</taxon>
        <taxon>Curculionidae</taxon>
        <taxon>Dryophthorinae</taxon>
        <taxon>Rhynchophorus</taxon>
    </lineage>
</organism>
<name>A0A834I645_RHYFE</name>
<gene>
    <name evidence="1" type="ORF">GWI33_014914</name>
</gene>
<evidence type="ECO:0000313" key="2">
    <source>
        <dbReference type="Proteomes" id="UP000625711"/>
    </source>
</evidence>
<accession>A0A834I645</accession>
<keyword evidence="2" id="KW-1185">Reference proteome</keyword>
<protein>
    <submittedName>
        <fullName evidence="1">Uncharacterized protein</fullName>
    </submittedName>
</protein>
<dbReference type="AlphaFoldDB" id="A0A834I645"/>